<comment type="subcellular location">
    <subcellularLocation>
        <location evidence="1">Nucleus</location>
    </subcellularLocation>
</comment>
<organism evidence="9">
    <name type="scientific">Sesamum calycinum</name>
    <dbReference type="NCBI Taxonomy" id="2727403"/>
    <lineage>
        <taxon>Eukaryota</taxon>
        <taxon>Viridiplantae</taxon>
        <taxon>Streptophyta</taxon>
        <taxon>Embryophyta</taxon>
        <taxon>Tracheophyta</taxon>
        <taxon>Spermatophyta</taxon>
        <taxon>Magnoliopsida</taxon>
        <taxon>eudicotyledons</taxon>
        <taxon>Gunneridae</taxon>
        <taxon>Pentapetalae</taxon>
        <taxon>asterids</taxon>
        <taxon>lamiids</taxon>
        <taxon>Lamiales</taxon>
        <taxon>Pedaliaceae</taxon>
        <taxon>Sesamum</taxon>
    </lineage>
</organism>
<keyword evidence="5" id="KW-0539">Nucleus</keyword>
<evidence type="ECO:0000313" key="9">
    <source>
        <dbReference type="EMBL" id="KAL0341813.1"/>
    </source>
</evidence>
<dbReference type="Pfam" id="PF00076">
    <property type="entry name" value="RRM_1"/>
    <property type="match status" value="3"/>
</dbReference>
<dbReference type="PANTHER" id="PTHR47640">
    <property type="entry name" value="TRNA SELENOCYSTEINE 1-ASSOCIATED PROTEIN 1-RELATED-RELATED"/>
    <property type="match status" value="1"/>
</dbReference>
<dbReference type="CDD" id="cd12619">
    <property type="entry name" value="RRM2_PUB1"/>
    <property type="match status" value="1"/>
</dbReference>
<evidence type="ECO:0000256" key="7">
    <source>
        <dbReference type="SAM" id="MobiDB-lite"/>
    </source>
</evidence>
<proteinExistence type="predicted"/>
<dbReference type="InterPro" id="IPR035979">
    <property type="entry name" value="RBD_domain_sf"/>
</dbReference>
<feature type="domain" description="RRM" evidence="8">
    <location>
        <begin position="260"/>
        <end position="335"/>
    </location>
</feature>
<feature type="domain" description="RRM" evidence="8">
    <location>
        <begin position="54"/>
        <end position="128"/>
    </location>
</feature>
<gene>
    <name evidence="9" type="ORF">Scaly_1843900</name>
</gene>
<keyword evidence="2" id="KW-0507">mRNA processing</keyword>
<name>A0AAW2NFS2_9LAMI</name>
<evidence type="ECO:0000256" key="4">
    <source>
        <dbReference type="ARBA" id="ARBA00022884"/>
    </source>
</evidence>
<dbReference type="EMBL" id="JACGWM010000011">
    <property type="protein sequence ID" value="KAL0341813.1"/>
    <property type="molecule type" value="Genomic_DNA"/>
</dbReference>
<comment type="caution">
    <text evidence="9">The sequence shown here is derived from an EMBL/GenBank/DDBJ whole genome shotgun (WGS) entry which is preliminary data.</text>
</comment>
<dbReference type="SUPFAM" id="SSF54928">
    <property type="entry name" value="RNA-binding domain, RBD"/>
    <property type="match status" value="3"/>
</dbReference>
<evidence type="ECO:0000256" key="2">
    <source>
        <dbReference type="ARBA" id="ARBA00022664"/>
    </source>
</evidence>
<evidence type="ECO:0000256" key="3">
    <source>
        <dbReference type="ARBA" id="ARBA00022737"/>
    </source>
</evidence>
<sequence>MQNQRLKQQQHQALMQQALLQQQSLYHPGLLAAPQIEPIPSGNLPPGFDPSTCRSVYVGNIHTQVTEPLLQEVFASTGPVEACKLIRKEKSSYGFIHYFDRRSAALAILTLNGRHLFGQPIKVNWAYASGQREDTSSHYNIFVGDLSPEVTDAMLFAAFSVYASCSDARVMWDQKTGRSRGFGFVSFRNQQDAQSAINDLTGKWLGSRQIRCNWATKGAGTSDDKQSSDSKSVVELTNGSSEDVKEAASSDAPENNPQYTTVYVGNLAPEVTQVDLHRHFHALGAGSIEEVRVQRDKGFGFVRYSTHAEAAMAISMGNTQSFLCGKQIKCSWGNKPTPPGTSSNPLPPPAPAALPGLSAADLLAYERQLAMSKMGGVHTLMHPQGQHALKASMGMGAGASQAIYDGGFQSVAAAQQLMYYQ</sequence>
<feature type="region of interest" description="Disordered" evidence="7">
    <location>
        <begin position="217"/>
        <end position="257"/>
    </location>
</feature>
<dbReference type="FunFam" id="3.30.70.330:FF:000191">
    <property type="entry name" value="Oligouridylate-binding protein 1C"/>
    <property type="match status" value="1"/>
</dbReference>
<dbReference type="FunFam" id="3.30.70.330:FF:000256">
    <property type="entry name" value="oligouridylate-binding protein 1-like isoform X2"/>
    <property type="match status" value="1"/>
</dbReference>
<evidence type="ECO:0000259" key="8">
    <source>
        <dbReference type="PROSITE" id="PS50102"/>
    </source>
</evidence>
<dbReference type="GO" id="GO:0005634">
    <property type="term" value="C:nucleus"/>
    <property type="evidence" value="ECO:0007669"/>
    <property type="project" value="UniProtKB-SubCell"/>
</dbReference>
<dbReference type="FunFam" id="3.30.70.330:FF:000275">
    <property type="entry name" value="oligouridylate-binding protein 1B-like isoform X2"/>
    <property type="match status" value="1"/>
</dbReference>
<dbReference type="PROSITE" id="PS50102">
    <property type="entry name" value="RRM"/>
    <property type="match status" value="3"/>
</dbReference>
<evidence type="ECO:0000256" key="6">
    <source>
        <dbReference type="PROSITE-ProRule" id="PRU00176"/>
    </source>
</evidence>
<dbReference type="InterPro" id="IPR050825">
    <property type="entry name" value="RBM42_RBP45_47-like"/>
</dbReference>
<feature type="domain" description="RRM" evidence="8">
    <location>
        <begin position="139"/>
        <end position="217"/>
    </location>
</feature>
<dbReference type="PANTHER" id="PTHR47640:SF72">
    <property type="entry name" value="OLIGOURIDYLATE-BINDING PROTEIN 1B"/>
    <property type="match status" value="1"/>
</dbReference>
<dbReference type="GO" id="GO:0003729">
    <property type="term" value="F:mRNA binding"/>
    <property type="evidence" value="ECO:0007669"/>
    <property type="project" value="InterPro"/>
</dbReference>
<dbReference type="InterPro" id="IPR000504">
    <property type="entry name" value="RRM_dom"/>
</dbReference>
<dbReference type="Gene3D" id="3.30.70.330">
    <property type="match status" value="3"/>
</dbReference>
<dbReference type="InterPro" id="IPR012677">
    <property type="entry name" value="Nucleotide-bd_a/b_plait_sf"/>
</dbReference>
<reference evidence="9" key="2">
    <citation type="journal article" date="2024" name="Plant">
        <title>Genomic evolution and insights into agronomic trait innovations of Sesamum species.</title>
        <authorList>
            <person name="Miao H."/>
            <person name="Wang L."/>
            <person name="Qu L."/>
            <person name="Liu H."/>
            <person name="Sun Y."/>
            <person name="Le M."/>
            <person name="Wang Q."/>
            <person name="Wei S."/>
            <person name="Zheng Y."/>
            <person name="Lin W."/>
            <person name="Duan Y."/>
            <person name="Cao H."/>
            <person name="Xiong S."/>
            <person name="Wang X."/>
            <person name="Wei L."/>
            <person name="Li C."/>
            <person name="Ma Q."/>
            <person name="Ju M."/>
            <person name="Zhao R."/>
            <person name="Li G."/>
            <person name="Mu C."/>
            <person name="Tian Q."/>
            <person name="Mei H."/>
            <person name="Zhang T."/>
            <person name="Gao T."/>
            <person name="Zhang H."/>
        </authorList>
    </citation>
    <scope>NUCLEOTIDE SEQUENCE</scope>
    <source>
        <strain evidence="9">KEN8</strain>
    </source>
</reference>
<keyword evidence="4 6" id="KW-0694">RNA-binding</keyword>
<protein>
    <submittedName>
        <fullName evidence="9">Oligouridylate-binding protein 1B</fullName>
    </submittedName>
</protein>
<dbReference type="GO" id="GO:0006397">
    <property type="term" value="P:mRNA processing"/>
    <property type="evidence" value="ECO:0007669"/>
    <property type="project" value="UniProtKB-KW"/>
</dbReference>
<evidence type="ECO:0000256" key="1">
    <source>
        <dbReference type="ARBA" id="ARBA00004123"/>
    </source>
</evidence>
<reference evidence="9" key="1">
    <citation type="submission" date="2020-06" db="EMBL/GenBank/DDBJ databases">
        <authorList>
            <person name="Li T."/>
            <person name="Hu X."/>
            <person name="Zhang T."/>
            <person name="Song X."/>
            <person name="Zhang H."/>
            <person name="Dai N."/>
            <person name="Sheng W."/>
            <person name="Hou X."/>
            <person name="Wei L."/>
        </authorList>
    </citation>
    <scope>NUCLEOTIDE SEQUENCE</scope>
    <source>
        <strain evidence="9">KEN8</strain>
        <tissue evidence="9">Leaf</tissue>
    </source>
</reference>
<dbReference type="SMART" id="SM00360">
    <property type="entry name" value="RRM"/>
    <property type="match status" value="3"/>
</dbReference>
<evidence type="ECO:0000256" key="5">
    <source>
        <dbReference type="ARBA" id="ARBA00023242"/>
    </source>
</evidence>
<dbReference type="CDD" id="cd12614">
    <property type="entry name" value="RRM1_PUB1"/>
    <property type="match status" value="1"/>
</dbReference>
<dbReference type="GO" id="GO:0005829">
    <property type="term" value="C:cytosol"/>
    <property type="evidence" value="ECO:0007669"/>
    <property type="project" value="TreeGrafter"/>
</dbReference>
<accession>A0AAW2NFS2</accession>
<dbReference type="AlphaFoldDB" id="A0AAW2NFS2"/>
<keyword evidence="3" id="KW-0677">Repeat</keyword>